<feature type="domain" description="Amino acid:DNA transferase" evidence="1">
    <location>
        <begin position="19"/>
        <end position="215"/>
    </location>
</feature>
<organism evidence="2">
    <name type="scientific">uncultured Caudovirales phage</name>
    <dbReference type="NCBI Taxonomy" id="2100421"/>
    <lineage>
        <taxon>Viruses</taxon>
        <taxon>Duplodnaviria</taxon>
        <taxon>Heunggongvirae</taxon>
        <taxon>Uroviricota</taxon>
        <taxon>Caudoviricetes</taxon>
        <taxon>Peduoviridae</taxon>
        <taxon>Maltschvirus</taxon>
        <taxon>Maltschvirus maltsch</taxon>
    </lineage>
</organism>
<gene>
    <name evidence="2" type="ORF">UFOVP731_57</name>
</gene>
<evidence type="ECO:0000259" key="1">
    <source>
        <dbReference type="Pfam" id="PF18724"/>
    </source>
</evidence>
<sequence length="246" mass="27736">MNILEFGRKLIATQDLDPVYTMLYGARLEEKLLKRWLLAYWCFYHSGVASRIAESNDWYKEALALYPNCPRGAERRHFRGKNGMDSISFLKARFPNPEDAVSKLKSLCPATFPVVCAEVLSWTGFGPWMAFKVCDMVERLLQAKIDFGSAKLELYDHPAKAALMIAPNRNPSDTARALAAKLNADYCLKAPPDFSRPLNVQESETILCKYKAHLNGHYAIGKDSVDLKKSLVGWGNTAQRLVEFVP</sequence>
<dbReference type="EMBL" id="LR796705">
    <property type="protein sequence ID" value="CAB4161501.1"/>
    <property type="molecule type" value="Genomic_DNA"/>
</dbReference>
<proteinExistence type="predicted"/>
<name>A0A6J5NVZ0_9CAUD</name>
<evidence type="ECO:0000313" key="2">
    <source>
        <dbReference type="EMBL" id="CAB4161501.1"/>
    </source>
</evidence>
<protein>
    <recommendedName>
        <fullName evidence="1">Amino acid:DNA transferase domain-containing protein</fullName>
    </recommendedName>
</protein>
<dbReference type="Pfam" id="PF18724">
    <property type="entry name" value="ADDT"/>
    <property type="match status" value="1"/>
</dbReference>
<accession>A0A6J5NVZ0</accession>
<dbReference type="InterPro" id="IPR040741">
    <property type="entry name" value="ADDT"/>
</dbReference>
<reference evidence="2" key="1">
    <citation type="submission" date="2020-04" db="EMBL/GenBank/DDBJ databases">
        <authorList>
            <person name="Chiriac C."/>
            <person name="Salcher M."/>
            <person name="Ghai R."/>
            <person name="Kavagutti S V."/>
        </authorList>
    </citation>
    <scope>NUCLEOTIDE SEQUENCE</scope>
</reference>